<evidence type="ECO:0000256" key="13">
    <source>
        <dbReference type="ARBA" id="ARBA00047899"/>
    </source>
</evidence>
<comment type="caution">
    <text evidence="19">The sequence shown here is derived from an EMBL/GenBank/DDBJ whole genome shotgun (WGS) entry which is preliminary data.</text>
</comment>
<feature type="transmembrane region" description="Helical" evidence="16">
    <location>
        <begin position="279"/>
        <end position="302"/>
    </location>
</feature>
<evidence type="ECO:0000256" key="1">
    <source>
        <dbReference type="ARBA" id="ARBA00004167"/>
    </source>
</evidence>
<feature type="domain" description="Protein kinase" evidence="18">
    <location>
        <begin position="351"/>
        <end position="634"/>
    </location>
</feature>
<protein>
    <recommendedName>
        <fullName evidence="2">non-specific serine/threonine protein kinase</fullName>
        <ecNumber evidence="2">2.7.11.1</ecNumber>
    </recommendedName>
</protein>
<evidence type="ECO:0000313" key="19">
    <source>
        <dbReference type="EMBL" id="GMH26235.1"/>
    </source>
</evidence>
<dbReference type="InterPro" id="IPR001245">
    <property type="entry name" value="Ser-Thr/Tyr_kinase_cat_dom"/>
</dbReference>
<feature type="chain" id="PRO_5042217810" description="non-specific serine/threonine protein kinase" evidence="17">
    <location>
        <begin position="36"/>
        <end position="674"/>
    </location>
</feature>
<accession>A0AAD3Y3K9</accession>
<dbReference type="InterPro" id="IPR025287">
    <property type="entry name" value="WAK_GUB"/>
</dbReference>
<dbReference type="GO" id="GO:0030247">
    <property type="term" value="F:polysaccharide binding"/>
    <property type="evidence" value="ECO:0007669"/>
    <property type="project" value="InterPro"/>
</dbReference>
<evidence type="ECO:0000256" key="6">
    <source>
        <dbReference type="ARBA" id="ARBA00022729"/>
    </source>
</evidence>
<evidence type="ECO:0000256" key="11">
    <source>
        <dbReference type="ARBA" id="ARBA00023136"/>
    </source>
</evidence>
<dbReference type="GO" id="GO:0004674">
    <property type="term" value="F:protein serine/threonine kinase activity"/>
    <property type="evidence" value="ECO:0007669"/>
    <property type="project" value="UniProtKB-KW"/>
</dbReference>
<dbReference type="PROSITE" id="PS50011">
    <property type="entry name" value="PROTEIN_KINASE_DOM"/>
    <property type="match status" value="1"/>
</dbReference>
<feature type="binding site" evidence="15">
    <location>
        <position position="379"/>
    </location>
    <ligand>
        <name>ATP</name>
        <dbReference type="ChEBI" id="CHEBI:30616"/>
    </ligand>
</feature>
<comment type="catalytic activity">
    <reaction evidence="13">
        <text>L-threonyl-[protein] + ATP = O-phospho-L-threonyl-[protein] + ADP + H(+)</text>
        <dbReference type="Rhea" id="RHEA:46608"/>
        <dbReference type="Rhea" id="RHEA-COMP:11060"/>
        <dbReference type="Rhea" id="RHEA-COMP:11605"/>
        <dbReference type="ChEBI" id="CHEBI:15378"/>
        <dbReference type="ChEBI" id="CHEBI:30013"/>
        <dbReference type="ChEBI" id="CHEBI:30616"/>
        <dbReference type="ChEBI" id="CHEBI:61977"/>
        <dbReference type="ChEBI" id="CHEBI:456216"/>
        <dbReference type="EC" id="2.7.11.1"/>
    </reaction>
</comment>
<evidence type="ECO:0000256" key="17">
    <source>
        <dbReference type="SAM" id="SignalP"/>
    </source>
</evidence>
<evidence type="ECO:0000256" key="15">
    <source>
        <dbReference type="PROSITE-ProRule" id="PRU10141"/>
    </source>
</evidence>
<keyword evidence="11 16" id="KW-0472">Membrane</keyword>
<dbReference type="SUPFAM" id="SSF56112">
    <property type="entry name" value="Protein kinase-like (PK-like)"/>
    <property type="match status" value="1"/>
</dbReference>
<keyword evidence="5 16" id="KW-0812">Transmembrane</keyword>
<keyword evidence="4" id="KW-0808">Transferase</keyword>
<organism evidence="19 20">
    <name type="scientific">Nepenthes gracilis</name>
    <name type="common">Slender pitcher plant</name>
    <dbReference type="NCBI Taxonomy" id="150966"/>
    <lineage>
        <taxon>Eukaryota</taxon>
        <taxon>Viridiplantae</taxon>
        <taxon>Streptophyta</taxon>
        <taxon>Embryophyta</taxon>
        <taxon>Tracheophyta</taxon>
        <taxon>Spermatophyta</taxon>
        <taxon>Magnoliopsida</taxon>
        <taxon>eudicotyledons</taxon>
        <taxon>Gunneridae</taxon>
        <taxon>Pentapetalae</taxon>
        <taxon>Caryophyllales</taxon>
        <taxon>Nepenthaceae</taxon>
        <taxon>Nepenthes</taxon>
    </lineage>
</organism>
<feature type="signal peptide" evidence="17">
    <location>
        <begin position="1"/>
        <end position="35"/>
    </location>
</feature>
<comment type="subcellular location">
    <subcellularLocation>
        <location evidence="1">Membrane</location>
        <topology evidence="1">Single-pass membrane protein</topology>
    </subcellularLocation>
</comment>
<keyword evidence="9 15" id="KW-0067">ATP-binding</keyword>
<dbReference type="InterPro" id="IPR008271">
    <property type="entry name" value="Ser/Thr_kinase_AS"/>
</dbReference>
<name>A0AAD3Y3K9_NEPGR</name>
<dbReference type="AlphaFoldDB" id="A0AAD3Y3K9"/>
<dbReference type="InterPro" id="IPR011009">
    <property type="entry name" value="Kinase-like_dom_sf"/>
</dbReference>
<keyword evidence="10 16" id="KW-1133">Transmembrane helix</keyword>
<dbReference type="Gene3D" id="3.30.200.20">
    <property type="entry name" value="Phosphorylase Kinase, domain 1"/>
    <property type="match status" value="1"/>
</dbReference>
<dbReference type="GO" id="GO:0005524">
    <property type="term" value="F:ATP binding"/>
    <property type="evidence" value="ECO:0007669"/>
    <property type="project" value="UniProtKB-UniRule"/>
</dbReference>
<dbReference type="PROSITE" id="PS00108">
    <property type="entry name" value="PROTEIN_KINASE_ST"/>
    <property type="match status" value="1"/>
</dbReference>
<evidence type="ECO:0000256" key="5">
    <source>
        <dbReference type="ARBA" id="ARBA00022692"/>
    </source>
</evidence>
<dbReference type="EMBL" id="BSYO01000030">
    <property type="protein sequence ID" value="GMH26235.1"/>
    <property type="molecule type" value="Genomic_DNA"/>
</dbReference>
<dbReference type="Pfam" id="PF07714">
    <property type="entry name" value="PK_Tyr_Ser-Thr"/>
    <property type="match status" value="1"/>
</dbReference>
<dbReference type="SMART" id="SM00220">
    <property type="entry name" value="S_TKc"/>
    <property type="match status" value="1"/>
</dbReference>
<comment type="catalytic activity">
    <reaction evidence="14">
        <text>L-seryl-[protein] + ATP = O-phospho-L-seryl-[protein] + ADP + H(+)</text>
        <dbReference type="Rhea" id="RHEA:17989"/>
        <dbReference type="Rhea" id="RHEA-COMP:9863"/>
        <dbReference type="Rhea" id="RHEA-COMP:11604"/>
        <dbReference type="ChEBI" id="CHEBI:15378"/>
        <dbReference type="ChEBI" id="CHEBI:29999"/>
        <dbReference type="ChEBI" id="CHEBI:30616"/>
        <dbReference type="ChEBI" id="CHEBI:83421"/>
        <dbReference type="ChEBI" id="CHEBI:456216"/>
        <dbReference type="EC" id="2.7.11.1"/>
    </reaction>
</comment>
<keyword evidence="7 15" id="KW-0547">Nucleotide-binding</keyword>
<keyword evidence="3" id="KW-0723">Serine/threonine-protein kinase</keyword>
<evidence type="ECO:0000256" key="2">
    <source>
        <dbReference type="ARBA" id="ARBA00012513"/>
    </source>
</evidence>
<keyword evidence="20" id="KW-1185">Reference proteome</keyword>
<evidence type="ECO:0000259" key="18">
    <source>
        <dbReference type="PROSITE" id="PS50011"/>
    </source>
</evidence>
<dbReference type="InterPro" id="IPR017441">
    <property type="entry name" value="Protein_kinase_ATP_BS"/>
</dbReference>
<evidence type="ECO:0000256" key="4">
    <source>
        <dbReference type="ARBA" id="ARBA00022679"/>
    </source>
</evidence>
<proteinExistence type="predicted"/>
<evidence type="ECO:0000256" key="12">
    <source>
        <dbReference type="ARBA" id="ARBA00023180"/>
    </source>
</evidence>
<evidence type="ECO:0000256" key="8">
    <source>
        <dbReference type="ARBA" id="ARBA00022777"/>
    </source>
</evidence>
<dbReference type="PANTHER" id="PTHR46008">
    <property type="entry name" value="LEAF RUST 10 DISEASE-RESISTANCE LOCUS RECEPTOR-LIKE PROTEIN KINASE-LIKE 1.4"/>
    <property type="match status" value="1"/>
</dbReference>
<dbReference type="Gene3D" id="1.10.510.10">
    <property type="entry name" value="Transferase(Phosphotransferase) domain 1"/>
    <property type="match status" value="1"/>
</dbReference>
<evidence type="ECO:0000313" key="20">
    <source>
        <dbReference type="Proteomes" id="UP001279734"/>
    </source>
</evidence>
<dbReference type="FunFam" id="1.10.510.10:FF:000161">
    <property type="entry name" value="Wall-associated receptor kinase-like 20"/>
    <property type="match status" value="1"/>
</dbReference>
<dbReference type="PANTHER" id="PTHR46008:SF2">
    <property type="entry name" value="LEAF RUST 10 DISEASE-RESISTANCE LOCUS RECEPTOR-LIKE PROTEIN KINASE-LIKE 1.4"/>
    <property type="match status" value="1"/>
</dbReference>
<evidence type="ECO:0000256" key="16">
    <source>
        <dbReference type="SAM" id="Phobius"/>
    </source>
</evidence>
<gene>
    <name evidence="19" type="ORF">Nepgr_028078</name>
</gene>
<reference evidence="19" key="1">
    <citation type="submission" date="2023-05" db="EMBL/GenBank/DDBJ databases">
        <title>Nepenthes gracilis genome sequencing.</title>
        <authorList>
            <person name="Fukushima K."/>
        </authorList>
    </citation>
    <scope>NUCLEOTIDE SEQUENCE</scope>
    <source>
        <strain evidence="19">SING2019-196</strain>
    </source>
</reference>
<keyword evidence="12" id="KW-0325">Glycoprotein</keyword>
<dbReference type="PROSITE" id="PS00107">
    <property type="entry name" value="PROTEIN_KINASE_ATP"/>
    <property type="match status" value="1"/>
</dbReference>
<evidence type="ECO:0000256" key="7">
    <source>
        <dbReference type="ARBA" id="ARBA00022741"/>
    </source>
</evidence>
<sequence length="674" mass="75686">MRKASFLSLKRRSIRHILRVSSLLIFFSLPYDSLALDPEFEACCPQHCGNRTIMYPFYLQGPIPTSCGYPGFEIKCKHNTPILNFSGANYEVLQISYSNRSIQIIDPAFLNFSCSHLHSIHNFTIDSDENFKFAVGYSSKKLCLLHHCSKSVSNEVLAHFKNFTCADGVVDCSIWAAYADDSDLKKVCHSYEGVLVSVPYEDGNNGDILSMLKRGAFLNWKADNCSACQGCGGQCRYNKTTSETQCFSPYGRLDFDCQSKAQQQNSQVQQRRRPGKRHLGLIVGTAVAGGIAVAVILLVLLYRDKLKVGSPKLLSRIISSGPTKSDLEGCSVSFGVPVISCQELEEATNYFDPTRKLGEGGFGIVYHGKLKDGREVAVKRLYEKNYKRVENFMNEVEILSHLQHPSLVTLYGCTSRRSRELLLVYEYIPNGTVADHLHGDRAKSETLTWSIRMSIAVETASALSYLHASDIIHRDVKTRNLLLDNNLCVKVVDFGISRIFPTNVTHISTVPQGTPGYLDPEYRHYYQLTDKSDVYSFGVVLIELISSLPAVDFSRHEHEINLSDYAMRRIQRCAFHELVDPNLGFESNYKVRRMTSLVAELAFQCLQHDKEFRPTMDEVLEMLKRIDGADYAALEAEEMNKNGHSADCAALKAQEMSKNGEALTSMETAFSARE</sequence>
<evidence type="ECO:0000256" key="9">
    <source>
        <dbReference type="ARBA" id="ARBA00022840"/>
    </source>
</evidence>
<dbReference type="Pfam" id="PF14380">
    <property type="entry name" value="WAK_assoc"/>
    <property type="match status" value="1"/>
</dbReference>
<dbReference type="Proteomes" id="UP001279734">
    <property type="component" value="Unassembled WGS sequence"/>
</dbReference>
<dbReference type="Pfam" id="PF13947">
    <property type="entry name" value="GUB_WAK_bind"/>
    <property type="match status" value="1"/>
</dbReference>
<dbReference type="InterPro" id="IPR000719">
    <property type="entry name" value="Prot_kinase_dom"/>
</dbReference>
<dbReference type="GO" id="GO:0005886">
    <property type="term" value="C:plasma membrane"/>
    <property type="evidence" value="ECO:0007669"/>
    <property type="project" value="UniProtKB-ARBA"/>
</dbReference>
<keyword evidence="6 17" id="KW-0732">Signal</keyword>
<evidence type="ECO:0000256" key="10">
    <source>
        <dbReference type="ARBA" id="ARBA00022989"/>
    </source>
</evidence>
<dbReference type="EC" id="2.7.11.1" evidence="2"/>
<evidence type="ECO:0000256" key="14">
    <source>
        <dbReference type="ARBA" id="ARBA00048679"/>
    </source>
</evidence>
<dbReference type="InterPro" id="IPR032872">
    <property type="entry name" value="WAK_assoc_C"/>
</dbReference>
<keyword evidence="8" id="KW-0418">Kinase</keyword>
<evidence type="ECO:0000256" key="3">
    <source>
        <dbReference type="ARBA" id="ARBA00022527"/>
    </source>
</evidence>